<dbReference type="GO" id="GO:0031071">
    <property type="term" value="F:cysteine desulfurase activity"/>
    <property type="evidence" value="ECO:0007669"/>
    <property type="project" value="UniProtKB-EC"/>
</dbReference>
<dbReference type="PATRIC" id="fig|1097667.3.peg.1184"/>
<dbReference type="PANTHER" id="PTHR10961:SF7">
    <property type="entry name" value="FAD DEPENDENT OXIDOREDUCTASE DOMAIN-CONTAINING PROTEIN"/>
    <property type="match status" value="1"/>
</dbReference>
<dbReference type="OrthoDB" id="9808002at2"/>
<evidence type="ECO:0000313" key="11">
    <source>
        <dbReference type="EMBL" id="EHN11929.1"/>
    </source>
</evidence>
<dbReference type="GO" id="GO:0050660">
    <property type="term" value="F:flavin adenine dinucleotide binding"/>
    <property type="evidence" value="ECO:0007669"/>
    <property type="project" value="InterPro"/>
</dbReference>
<comment type="cofactor">
    <cofactor evidence="1 7">
        <name>pyridoxal 5'-phosphate</name>
        <dbReference type="ChEBI" id="CHEBI:597326"/>
    </cofactor>
</comment>
<feature type="region of interest" description="Disordered" evidence="8">
    <location>
        <begin position="407"/>
        <end position="440"/>
    </location>
</feature>
<dbReference type="Gene3D" id="3.40.640.10">
    <property type="entry name" value="Type I PLP-dependent aspartate aminotransferase-like (Major domain)"/>
    <property type="match status" value="1"/>
</dbReference>
<dbReference type="PANTHER" id="PTHR10961">
    <property type="entry name" value="PEROXISOMAL SARCOSINE OXIDASE"/>
    <property type="match status" value="1"/>
</dbReference>
<dbReference type="InterPro" id="IPR006076">
    <property type="entry name" value="FAD-dep_OxRdtase"/>
</dbReference>
<name>H0E320_9ACTN</name>
<keyword evidence="11" id="KW-0808">Transferase</keyword>
<dbReference type="SUPFAM" id="SSF51905">
    <property type="entry name" value="FAD/NAD(P)-binding domain"/>
    <property type="match status" value="1"/>
</dbReference>
<dbReference type="RefSeq" id="WP_007572010.1">
    <property type="nucleotide sequence ID" value="NZ_AGUD01000056.1"/>
</dbReference>
<dbReference type="Pfam" id="PF01266">
    <property type="entry name" value="DAO"/>
    <property type="match status" value="1"/>
</dbReference>
<gene>
    <name evidence="11" type="ORF">PAI11_11870</name>
</gene>
<evidence type="ECO:0000256" key="4">
    <source>
        <dbReference type="ARBA" id="ARBA00022827"/>
    </source>
</evidence>
<sequence length="820" mass="85436">MSEVLSDDRGISSATSPAIDVAAERARTPGVFGARHLNAAGAALPTSTVLEAVVEHLDLESRIGGYEAAAAARERLDAVYDQAARLIGGQRDDIALVESATVGWQRMIDALQLGPGDRILAARSSYVSSALNLLELERTRGIELEVLPRDAAGHVDVAALERALERPAALVTIAQIPTSSGLLEPAAEVGRLARAAGVPYLLDATQSVGHLPVDVREIGCDALFTTGRKFLRGPRGTGFLYVDADLRGRIRPPAPDVRGARWSGEHAFELSDTALRFETWETSHALRLGLGVAIAEARALGVDAVAAHVTRLGQALRERLTQLPGVTVTDPAGAVGGIVTFVRDGEDPRATQQALQELGVHVVPVPAGHGQWDMAPRRLEAVVRASFHVYNDVDDIDALERVLRGGGSRNGRAPLVPPATPGAQPPDAAGTAGATTTTAPARAPFRGGVQRIDVVVVGAGIHGSAAAWQLARRGLRVLALERLRGGHLEGSSHGRTRMIRRAYPSAAWDGLVDRAFGAWDELADAAGRPLVTTVGGLFARPAGGPGGLRGPGCAAVDPEQAAAIFPALRLDEGFEAVHDPQAGIIDVPEALAALGALGARAGVERRDASPVVAWAPDGEGVAVHTPAGRVLAERLVICAGPWTGALVPELAPALRVIRIVNAHFGSSAPDVVTAPALGAFSVDVPEVGLLYGFGAFGGRGVKVGLDDGPPDDLDRPREPVSADEVELLRGLLRRFLPAVDGDCQEALSCRYTMAPRNRFAVGALPDRPQVLVAAACSGHGFKFGPAIGAALADLATGEERPDLAFLDPALMLDRQFGAAG</sequence>
<keyword evidence="6" id="KW-0560">Oxidoreductase</keyword>
<dbReference type="Gene3D" id="3.90.1150.10">
    <property type="entry name" value="Aspartate Aminotransferase, domain 1"/>
    <property type="match status" value="1"/>
</dbReference>
<dbReference type="InterPro" id="IPR036188">
    <property type="entry name" value="FAD/NAD-bd_sf"/>
</dbReference>
<dbReference type="Proteomes" id="UP000005143">
    <property type="component" value="Unassembled WGS sequence"/>
</dbReference>
<dbReference type="InterPro" id="IPR000192">
    <property type="entry name" value="Aminotrans_V_dom"/>
</dbReference>
<feature type="domain" description="FAD dependent oxidoreductase" evidence="10">
    <location>
        <begin position="453"/>
        <end position="794"/>
    </location>
</feature>
<dbReference type="SUPFAM" id="SSF53383">
    <property type="entry name" value="PLP-dependent transferases"/>
    <property type="match status" value="1"/>
</dbReference>
<feature type="compositionally biased region" description="Low complexity" evidence="8">
    <location>
        <begin position="425"/>
        <end position="440"/>
    </location>
</feature>
<dbReference type="PROSITE" id="PS00595">
    <property type="entry name" value="AA_TRANSFER_CLASS_5"/>
    <property type="match status" value="1"/>
</dbReference>
<keyword evidence="5" id="KW-0663">Pyridoxal phosphate</keyword>
<dbReference type="EMBL" id="AGUD01000056">
    <property type="protein sequence ID" value="EHN11929.1"/>
    <property type="molecule type" value="Genomic_DNA"/>
</dbReference>
<evidence type="ECO:0000256" key="2">
    <source>
        <dbReference type="ARBA" id="ARBA00001974"/>
    </source>
</evidence>
<dbReference type="Gene3D" id="3.50.50.60">
    <property type="entry name" value="FAD/NAD(P)-binding domain"/>
    <property type="match status" value="1"/>
</dbReference>
<dbReference type="InterPro" id="IPR045170">
    <property type="entry name" value="MTOX"/>
</dbReference>
<evidence type="ECO:0000313" key="12">
    <source>
        <dbReference type="Proteomes" id="UP000005143"/>
    </source>
</evidence>
<evidence type="ECO:0000256" key="3">
    <source>
        <dbReference type="ARBA" id="ARBA00022630"/>
    </source>
</evidence>
<dbReference type="EC" id="2.8.1.7" evidence="11"/>
<evidence type="ECO:0000256" key="6">
    <source>
        <dbReference type="ARBA" id="ARBA00023002"/>
    </source>
</evidence>
<dbReference type="InterPro" id="IPR015422">
    <property type="entry name" value="PyrdxlP-dep_Trfase_small"/>
</dbReference>
<keyword evidence="12" id="KW-1185">Reference proteome</keyword>
<dbReference type="InterPro" id="IPR015424">
    <property type="entry name" value="PyrdxlP-dep_Trfase"/>
</dbReference>
<accession>H0E320</accession>
<evidence type="ECO:0000256" key="8">
    <source>
        <dbReference type="SAM" id="MobiDB-lite"/>
    </source>
</evidence>
<feature type="compositionally biased region" description="Pro residues" evidence="8">
    <location>
        <begin position="415"/>
        <end position="424"/>
    </location>
</feature>
<proteinExistence type="predicted"/>
<dbReference type="InterPro" id="IPR015421">
    <property type="entry name" value="PyrdxlP-dep_Trfase_major"/>
</dbReference>
<dbReference type="GO" id="GO:0008115">
    <property type="term" value="F:sarcosine oxidase activity"/>
    <property type="evidence" value="ECO:0007669"/>
    <property type="project" value="TreeGrafter"/>
</dbReference>
<evidence type="ECO:0000259" key="10">
    <source>
        <dbReference type="Pfam" id="PF01266"/>
    </source>
</evidence>
<evidence type="ECO:0000259" key="9">
    <source>
        <dbReference type="Pfam" id="PF00266"/>
    </source>
</evidence>
<dbReference type="Gene3D" id="3.30.9.10">
    <property type="entry name" value="D-Amino Acid Oxidase, subunit A, domain 2"/>
    <property type="match status" value="1"/>
</dbReference>
<comment type="cofactor">
    <cofactor evidence="2">
        <name>FAD</name>
        <dbReference type="ChEBI" id="CHEBI:57692"/>
    </cofactor>
</comment>
<dbReference type="AlphaFoldDB" id="H0E320"/>
<keyword evidence="4" id="KW-0274">FAD</keyword>
<organism evidence="11 12">
    <name type="scientific">Patulibacter medicamentivorans</name>
    <dbReference type="NCBI Taxonomy" id="1097667"/>
    <lineage>
        <taxon>Bacteria</taxon>
        <taxon>Bacillati</taxon>
        <taxon>Actinomycetota</taxon>
        <taxon>Thermoleophilia</taxon>
        <taxon>Solirubrobacterales</taxon>
        <taxon>Patulibacteraceae</taxon>
        <taxon>Patulibacter</taxon>
    </lineage>
</organism>
<dbReference type="SUPFAM" id="SSF54373">
    <property type="entry name" value="FAD-linked reductases, C-terminal domain"/>
    <property type="match status" value="1"/>
</dbReference>
<evidence type="ECO:0000256" key="1">
    <source>
        <dbReference type="ARBA" id="ARBA00001933"/>
    </source>
</evidence>
<dbReference type="Pfam" id="PF00266">
    <property type="entry name" value="Aminotran_5"/>
    <property type="match status" value="1"/>
</dbReference>
<evidence type="ECO:0000256" key="7">
    <source>
        <dbReference type="RuleBase" id="RU004504"/>
    </source>
</evidence>
<protein>
    <submittedName>
        <fullName evidence="11">Cysteine desulfurase</fullName>
        <ecNumber evidence="11">2.8.1.7</ecNumber>
    </submittedName>
</protein>
<comment type="caution">
    <text evidence="11">The sequence shown here is derived from an EMBL/GenBank/DDBJ whole genome shotgun (WGS) entry which is preliminary data.</text>
</comment>
<reference evidence="11 12" key="1">
    <citation type="journal article" date="2013" name="Biodegradation">
        <title>Quantitative proteomic analysis of ibuprofen-degrading Patulibacter sp. strain I11.</title>
        <authorList>
            <person name="Almeida B."/>
            <person name="Kjeldal H."/>
            <person name="Lolas I."/>
            <person name="Knudsen A.D."/>
            <person name="Carvalho G."/>
            <person name="Nielsen K.L."/>
            <person name="Barreto Crespo M.T."/>
            <person name="Stensballe A."/>
            <person name="Nielsen J.L."/>
        </authorList>
    </citation>
    <scope>NUCLEOTIDE SEQUENCE [LARGE SCALE GENOMIC DNA]</scope>
    <source>
        <strain evidence="11 12">I11</strain>
    </source>
</reference>
<keyword evidence="3" id="KW-0285">Flavoprotein</keyword>
<dbReference type="InterPro" id="IPR020578">
    <property type="entry name" value="Aminotrans_V_PyrdxlP_BS"/>
</dbReference>
<evidence type="ECO:0000256" key="5">
    <source>
        <dbReference type="ARBA" id="ARBA00022898"/>
    </source>
</evidence>
<feature type="domain" description="Aminotransferase class V" evidence="9">
    <location>
        <begin position="38"/>
        <end position="399"/>
    </location>
</feature>